<dbReference type="Gene3D" id="2.60.40.1120">
    <property type="entry name" value="Carboxypeptidase-like, regulatory domain"/>
    <property type="match status" value="1"/>
</dbReference>
<comment type="caution">
    <text evidence="6">The sequence shown here is derived from an EMBL/GenBank/DDBJ whole genome shotgun (WGS) entry which is preliminary data.</text>
</comment>
<keyword evidence="4" id="KW-1133">Transmembrane helix</keyword>
<feature type="transmembrane region" description="Helical" evidence="4">
    <location>
        <begin position="52"/>
        <end position="70"/>
    </location>
</feature>
<name>A0A4U1CU89_9SPHI</name>
<evidence type="ECO:0000256" key="3">
    <source>
        <dbReference type="ARBA" id="ARBA00023237"/>
    </source>
</evidence>
<dbReference type="Pfam" id="PF13715">
    <property type="entry name" value="CarbopepD_reg_2"/>
    <property type="match status" value="1"/>
</dbReference>
<dbReference type="OrthoDB" id="9768470at2"/>
<keyword evidence="2 4" id="KW-0472">Membrane</keyword>
<dbReference type="RefSeq" id="WP_136838921.1">
    <property type="nucleotide sequence ID" value="NZ_SWBR01000001.1"/>
</dbReference>
<sequence length="1113" mass="124924">MFKFIQKTAEPGSAHEFILKQYYASYLLFTATSGIFHQGLWNKFIFLMKCSFIMLVIQVTFAGVLVAGTAKSQNINEVKVGLNLKGASVKESLIQLQTKSGFKFTLFNQLFDGEHKKVTLATAQMSVRDALVNILSGTNLRYKLVNEFIVIEAKPVPPKPGRISGKILDEKGEALPGASVRVVETGAGAQSGVDGSYILNTQPGTYTLEITYISFQTQRITGVVVTEDKHTPLNISMKPDARGLKEVVVTSGYKKATTAGLLAKQKNASEISNGISADQLSRTPDKNIGESLKRISGVSTVDNKFVLVRGIGERYNAAQLDGIALPSTEGQTRNFSFDLIPTNMVDNIVVSKTVTPDMNANFGGGLIQISTKDIPAEDFMSFTAGTSYNDQSTGKDFFSKQRGKYDYLGFDDGRRDFPTNLEHTGRTTAPNTTLSNEQYQAKLDALSKKFTVDNFTVYKYKTAPSQNYQFTIGRLFGLDTAKKIKLGFTASLSYRNTQAINNFDQYRSGWAPKANNYGSSYRFNTTLGGLLNVGLQVGQHRFSLRNTYTHLYDNALTRTTGYSEEDGNDFLSKGLMPDRIQEVDDPTFTNLLQNKISGQHQLDKVKLEWNVSRTRVDRKEKDIGIAEQRAKLFGKEYAYFYITDQINQGYIKPSSRHNYDNQETHYSGGLDASLPFNIGPLRNSIKTGYFGIHKKGSFNWQIATLGNHINISDSLTYLPISEKLKPENMGAHGYNYTINQWFIDMYEGKSISHAGYLMLDNRLAEKLRLVWGLRGEYYSYTEIKNGTNQKKGNLPFSLPQEKKWQWIPSANLTYSPISELNIRLAASRSVVRPELLDNSQFFRYNAPLNANFGNLGLASTKIKSYDFKTEWFPGVGEIISAGAFYKHFDKPTELVTLTLDGDIYLSNSDHAKVYGLEFEMRKNLGFLTANQLIKNLTVYGNLTLQRSSVVGYYKTKNPDPKLGDILVKTKQSRSMYGQAPYLINAGLQYTSNHFGFNVAYNKSGRKTYIVGLNQDEIEYEKPRAQIDAQVSYRFLKSRFEVKLNAANLLNKASTYYINRGSYEKNPDFVAGSGDYTNAKQLKPGFTDNFEDGDQLRFNQKFGRTYSLSLNYNF</sequence>
<dbReference type="InterPro" id="IPR012910">
    <property type="entry name" value="Plug_dom"/>
</dbReference>
<dbReference type="SUPFAM" id="SSF49464">
    <property type="entry name" value="Carboxypeptidase regulatory domain-like"/>
    <property type="match status" value="1"/>
</dbReference>
<evidence type="ECO:0000259" key="5">
    <source>
        <dbReference type="Pfam" id="PF07715"/>
    </source>
</evidence>
<dbReference type="PANTHER" id="PTHR40980">
    <property type="entry name" value="PLUG DOMAIN-CONTAINING PROTEIN"/>
    <property type="match status" value="1"/>
</dbReference>
<proteinExistence type="predicted"/>
<evidence type="ECO:0000256" key="2">
    <source>
        <dbReference type="ARBA" id="ARBA00023136"/>
    </source>
</evidence>
<dbReference type="EMBL" id="SWBR01000001">
    <property type="protein sequence ID" value="TKC12797.1"/>
    <property type="molecule type" value="Genomic_DNA"/>
</dbReference>
<dbReference type="Gene3D" id="2.170.130.10">
    <property type="entry name" value="TonB-dependent receptor, plug domain"/>
    <property type="match status" value="1"/>
</dbReference>
<feature type="domain" description="TonB-dependent receptor plug" evidence="5">
    <location>
        <begin position="268"/>
        <end position="355"/>
    </location>
</feature>
<reference evidence="6 7" key="1">
    <citation type="submission" date="2019-04" db="EMBL/GenBank/DDBJ databases">
        <title>Pedobacter sp. RP-3-22 sp. nov., isolated from Arctic soil.</title>
        <authorList>
            <person name="Dahal R.H."/>
            <person name="Kim D.-U."/>
        </authorList>
    </citation>
    <scope>NUCLEOTIDE SEQUENCE [LARGE SCALE GENOMIC DNA]</scope>
    <source>
        <strain evidence="6 7">RP-3-22</strain>
    </source>
</reference>
<dbReference type="InterPro" id="IPR008969">
    <property type="entry name" value="CarboxyPept-like_regulatory"/>
</dbReference>
<dbReference type="InterPro" id="IPR036942">
    <property type="entry name" value="Beta-barrel_TonB_sf"/>
</dbReference>
<dbReference type="Proteomes" id="UP000309488">
    <property type="component" value="Unassembled WGS sequence"/>
</dbReference>
<keyword evidence="3" id="KW-0998">Cell outer membrane</keyword>
<dbReference type="GO" id="GO:0009279">
    <property type="term" value="C:cell outer membrane"/>
    <property type="evidence" value="ECO:0007669"/>
    <property type="project" value="UniProtKB-SubCell"/>
</dbReference>
<dbReference type="AlphaFoldDB" id="A0A4U1CU89"/>
<keyword evidence="4" id="KW-0812">Transmembrane</keyword>
<comment type="subcellular location">
    <subcellularLocation>
        <location evidence="1">Cell outer membrane</location>
    </subcellularLocation>
</comment>
<gene>
    <name evidence="6" type="ORF">FA048_04040</name>
</gene>
<dbReference type="SUPFAM" id="SSF56935">
    <property type="entry name" value="Porins"/>
    <property type="match status" value="1"/>
</dbReference>
<evidence type="ECO:0000313" key="7">
    <source>
        <dbReference type="Proteomes" id="UP000309488"/>
    </source>
</evidence>
<protein>
    <recommendedName>
        <fullName evidence="5">TonB-dependent receptor plug domain-containing protein</fullName>
    </recommendedName>
</protein>
<dbReference type="InterPro" id="IPR037066">
    <property type="entry name" value="Plug_dom_sf"/>
</dbReference>
<dbReference type="PANTHER" id="PTHR40980:SF4">
    <property type="entry name" value="TONB-DEPENDENT RECEPTOR-LIKE BETA-BARREL DOMAIN-CONTAINING PROTEIN"/>
    <property type="match status" value="1"/>
</dbReference>
<keyword evidence="7" id="KW-1185">Reference proteome</keyword>
<evidence type="ECO:0000256" key="1">
    <source>
        <dbReference type="ARBA" id="ARBA00004442"/>
    </source>
</evidence>
<dbReference type="Pfam" id="PF07715">
    <property type="entry name" value="Plug"/>
    <property type="match status" value="1"/>
</dbReference>
<dbReference type="Gene3D" id="2.40.170.20">
    <property type="entry name" value="TonB-dependent receptor, beta-barrel domain"/>
    <property type="match status" value="1"/>
</dbReference>
<organism evidence="6 7">
    <name type="scientific">Pedobacter polaris</name>
    <dbReference type="NCBI Taxonomy" id="2571273"/>
    <lineage>
        <taxon>Bacteria</taxon>
        <taxon>Pseudomonadati</taxon>
        <taxon>Bacteroidota</taxon>
        <taxon>Sphingobacteriia</taxon>
        <taxon>Sphingobacteriales</taxon>
        <taxon>Sphingobacteriaceae</taxon>
        <taxon>Pedobacter</taxon>
    </lineage>
</organism>
<evidence type="ECO:0000313" key="6">
    <source>
        <dbReference type="EMBL" id="TKC12797.1"/>
    </source>
</evidence>
<evidence type="ECO:0000256" key="4">
    <source>
        <dbReference type="SAM" id="Phobius"/>
    </source>
</evidence>
<accession>A0A4U1CU89</accession>